<evidence type="ECO:0000313" key="2">
    <source>
        <dbReference type="Proteomes" id="UP001057375"/>
    </source>
</evidence>
<comment type="caution">
    <text evidence="1">The sequence shown here is derived from an EMBL/GenBank/DDBJ whole genome shotgun (WGS) entry which is preliminary data.</text>
</comment>
<gene>
    <name evidence="1" type="ORF">ADUPG1_014337</name>
</gene>
<name>A0ABQ5KCD8_9EUKA</name>
<proteinExistence type="predicted"/>
<protein>
    <submittedName>
        <fullName evidence="1">Uncharacterized protein</fullName>
    </submittedName>
</protein>
<sequence>MEFFLNSYVRVVENPSGKYGFGTKGEVVPGMTGILKHVDTNSFIVEFNHLREWRCKPYDVVPCLVHKKTRAQRNSLYFIYAVGDFVRMLPTHPRSMITRADHTELEDEIAVIEKLHIDDKLIDVVFRKSGTKAQLAVDQVERVITSTFKGHEMLFGIGEHVRVRKGVSTPKYGWGSIGNGSVGRILSIESEKDLMIYYNRDHQWRGTVDELERVVVGRLEVVENRPALFTLKTQVRLKRHLLYKYKQLPRELGIVIGFSGMNDVVVQFEKPCDCSVLSLASPTSTTTSDDVEQPSITSVHTLSPSLLDVVTLVEGTPVCPGDIIYLKPNAPAFKDIDGISLEFSPETDGKYSSYLRALHNVRGGVYGRVQGFTSSGDIIFMCEHTQKLKLAPENFTTCPQLDIGSKVMIRPGFKPPEGISIRRPGVVKELFDMKDGDNARVSVRFDRKTVIVPAYKVQTFVSAVLEAPPPVSTRRGFCGCSAGFEDGE</sequence>
<dbReference type="EMBL" id="BQXS01014068">
    <property type="protein sequence ID" value="GKT30213.1"/>
    <property type="molecule type" value="Genomic_DNA"/>
</dbReference>
<keyword evidence="2" id="KW-1185">Reference proteome</keyword>
<reference evidence="1" key="1">
    <citation type="submission" date="2022-03" db="EMBL/GenBank/DDBJ databases">
        <title>Draft genome sequence of Aduncisulcus paluster, a free-living microaerophilic Fornicata.</title>
        <authorList>
            <person name="Yuyama I."/>
            <person name="Kume K."/>
            <person name="Tamura T."/>
            <person name="Inagaki Y."/>
            <person name="Hashimoto T."/>
        </authorList>
    </citation>
    <scope>NUCLEOTIDE SEQUENCE</scope>
    <source>
        <strain evidence="1">NY0171</strain>
    </source>
</reference>
<accession>A0ABQ5KCD8</accession>
<dbReference type="Proteomes" id="UP001057375">
    <property type="component" value="Unassembled WGS sequence"/>
</dbReference>
<evidence type="ECO:0000313" key="1">
    <source>
        <dbReference type="EMBL" id="GKT30213.1"/>
    </source>
</evidence>
<organism evidence="1 2">
    <name type="scientific">Aduncisulcus paluster</name>
    <dbReference type="NCBI Taxonomy" id="2918883"/>
    <lineage>
        <taxon>Eukaryota</taxon>
        <taxon>Metamonada</taxon>
        <taxon>Carpediemonas-like organisms</taxon>
        <taxon>Aduncisulcus</taxon>
    </lineage>
</organism>